<name>A0A023BBS6_GRENI</name>
<dbReference type="Proteomes" id="UP000019763">
    <property type="component" value="Unassembled WGS sequence"/>
</dbReference>
<evidence type="ECO:0000256" key="2">
    <source>
        <dbReference type="SAM" id="MobiDB-lite"/>
    </source>
</evidence>
<organism evidence="3 4">
    <name type="scientific">Gregarina niphandrodes</name>
    <name type="common">Septate eugregarine</name>
    <dbReference type="NCBI Taxonomy" id="110365"/>
    <lineage>
        <taxon>Eukaryota</taxon>
        <taxon>Sar</taxon>
        <taxon>Alveolata</taxon>
        <taxon>Apicomplexa</taxon>
        <taxon>Conoidasida</taxon>
        <taxon>Gregarinasina</taxon>
        <taxon>Eugregarinorida</taxon>
        <taxon>Gregarinidae</taxon>
        <taxon>Gregarina</taxon>
    </lineage>
</organism>
<feature type="coiled-coil region" evidence="1">
    <location>
        <begin position="228"/>
        <end position="287"/>
    </location>
</feature>
<feature type="compositionally biased region" description="Low complexity" evidence="2">
    <location>
        <begin position="129"/>
        <end position="139"/>
    </location>
</feature>
<feature type="coiled-coil region" evidence="1">
    <location>
        <begin position="141"/>
        <end position="189"/>
    </location>
</feature>
<gene>
    <name evidence="3" type="ORF">GNI_020250</name>
</gene>
<evidence type="ECO:0000256" key="1">
    <source>
        <dbReference type="SAM" id="Coils"/>
    </source>
</evidence>
<keyword evidence="1" id="KW-0175">Coiled coil</keyword>
<accession>A0A023BBS6</accession>
<dbReference type="VEuPathDB" id="CryptoDB:GNI_020250"/>
<feature type="region of interest" description="Disordered" evidence="2">
    <location>
        <begin position="117"/>
        <end position="141"/>
    </location>
</feature>
<dbReference type="EMBL" id="AFNH02000147">
    <property type="protein sequence ID" value="EZG81075.1"/>
    <property type="molecule type" value="Genomic_DNA"/>
</dbReference>
<evidence type="ECO:0000313" key="3">
    <source>
        <dbReference type="EMBL" id="EZG81075.1"/>
    </source>
</evidence>
<dbReference type="GeneID" id="22910999"/>
<sequence length="300" mass="34201">MRVATEGVRTLHRSQWTCSWDERLCLSNVEVYSTDSKVKNLETTLRIIKSTNPNCSYGEVRIDIGKISQLPNQKFQSTVKLSRCLDPTACAVVRIELVCIDQGVSKQDEEVGLMHRRKVPSAAAPPELSPVTPSSTRSPPMEDYRRQLSQAKVAVHDLQAENDRLRDKLQALMTERHSLKAQLARRREDDQARCTQVDDYNYDSMSKEDLIRKIQRLQCSKGSKVDRTAELEEELINTKVKLAQAETEKECEFENYKHQCQELKEALLEASAVIERLQEEASKCSKKTSVQRAASLLKFS</sequence>
<reference evidence="3" key="1">
    <citation type="submission" date="2013-12" db="EMBL/GenBank/DDBJ databases">
        <authorList>
            <person name="Omoto C.K."/>
            <person name="Sibley D."/>
            <person name="Venepally P."/>
            <person name="Hadjithomas M."/>
            <person name="Karamycheva S."/>
            <person name="Brunk B."/>
            <person name="Roos D."/>
            <person name="Caler E."/>
            <person name="Lorenzi H."/>
        </authorList>
    </citation>
    <scope>NUCLEOTIDE SEQUENCE</scope>
</reference>
<evidence type="ECO:0000313" key="4">
    <source>
        <dbReference type="Proteomes" id="UP000019763"/>
    </source>
</evidence>
<proteinExistence type="predicted"/>
<dbReference type="AlphaFoldDB" id="A0A023BBS6"/>
<protein>
    <recommendedName>
        <fullName evidence="5">C2 NT-type domain-containing protein</fullName>
    </recommendedName>
</protein>
<comment type="caution">
    <text evidence="3">The sequence shown here is derived from an EMBL/GenBank/DDBJ whole genome shotgun (WGS) entry which is preliminary data.</text>
</comment>
<evidence type="ECO:0008006" key="5">
    <source>
        <dbReference type="Google" id="ProtNLM"/>
    </source>
</evidence>
<dbReference type="RefSeq" id="XP_011134271.1">
    <property type="nucleotide sequence ID" value="XM_011135969.1"/>
</dbReference>
<keyword evidence="4" id="KW-1185">Reference proteome</keyword>